<dbReference type="RefSeq" id="WP_238312619.1">
    <property type="nucleotide sequence ID" value="NZ_BPQV01000011.1"/>
</dbReference>
<name>A0ABQ4TAH7_METOR</name>
<protein>
    <submittedName>
        <fullName evidence="3">Fluoroacetate dehalogenase</fullName>
    </submittedName>
</protein>
<reference evidence="3" key="2">
    <citation type="submission" date="2021-08" db="EMBL/GenBank/DDBJ databases">
        <authorList>
            <person name="Tani A."/>
            <person name="Ola A."/>
            <person name="Ogura Y."/>
            <person name="Katsura K."/>
            <person name="Hayashi T."/>
        </authorList>
    </citation>
    <scope>NUCLEOTIDE SEQUENCE</scope>
    <source>
        <strain evidence="3">NBRC 15689</strain>
    </source>
</reference>
<dbReference type="PRINTS" id="PR00111">
    <property type="entry name" value="ABHYDROLASE"/>
</dbReference>
<keyword evidence="1" id="KW-0378">Hydrolase</keyword>
<dbReference type="PANTHER" id="PTHR43329">
    <property type="entry name" value="EPOXIDE HYDROLASE"/>
    <property type="match status" value="1"/>
</dbReference>
<dbReference type="SUPFAM" id="SSF53474">
    <property type="entry name" value="alpha/beta-Hydrolases"/>
    <property type="match status" value="1"/>
</dbReference>
<organism evidence="3 4">
    <name type="scientific">Methylobacterium organophilum</name>
    <dbReference type="NCBI Taxonomy" id="410"/>
    <lineage>
        <taxon>Bacteria</taxon>
        <taxon>Pseudomonadati</taxon>
        <taxon>Pseudomonadota</taxon>
        <taxon>Alphaproteobacteria</taxon>
        <taxon>Hyphomicrobiales</taxon>
        <taxon>Methylobacteriaceae</taxon>
        <taxon>Methylobacterium</taxon>
    </lineage>
</organism>
<gene>
    <name evidence="3" type="ORF">LKMONMHP_3550</name>
</gene>
<evidence type="ECO:0000313" key="4">
    <source>
        <dbReference type="Proteomes" id="UP001055156"/>
    </source>
</evidence>
<sequence length="304" mass="33317">MPDPTPDALFPGFDPLWVEGPGGRVFAQAGGDPAAPALLLLHGFPQTHAMWHRVAPALARGHRVICLDLKGYGWSQAPDDGVEAYAKRVLGREIVALMERIGHVRFTLAGHDRGARVGYRLALDDPGRVERLALLDIVPTLIQWERIEARPGMNPHWPFLAGPAPEPETAIGRDPNGYFEGLLRDWTGAKDLSAFDPRALALYRQSWNVPERIHAMCQDYRAGGPDGPDRAADAADLAAGRRLGMPVLVLASRDYLDKDKPESALDTWRRTFAPKAEGVSIPCGHFLAEESPAETLTALERFFG</sequence>
<dbReference type="InterPro" id="IPR000639">
    <property type="entry name" value="Epox_hydrolase-like"/>
</dbReference>
<dbReference type="InterPro" id="IPR000073">
    <property type="entry name" value="AB_hydrolase_1"/>
</dbReference>
<feature type="domain" description="AB hydrolase-1" evidence="2">
    <location>
        <begin position="36"/>
        <end position="292"/>
    </location>
</feature>
<dbReference type="InterPro" id="IPR029058">
    <property type="entry name" value="AB_hydrolase_fold"/>
</dbReference>
<proteinExistence type="predicted"/>
<dbReference type="EMBL" id="BPQV01000011">
    <property type="protein sequence ID" value="GJE28677.1"/>
    <property type="molecule type" value="Genomic_DNA"/>
</dbReference>
<reference evidence="3" key="1">
    <citation type="journal article" date="2021" name="Front. Microbiol.">
        <title>Comprehensive Comparative Genomics and Phenotyping of Methylobacterium Species.</title>
        <authorList>
            <person name="Alessa O."/>
            <person name="Ogura Y."/>
            <person name="Fujitani Y."/>
            <person name="Takami H."/>
            <person name="Hayashi T."/>
            <person name="Sahin N."/>
            <person name="Tani A."/>
        </authorList>
    </citation>
    <scope>NUCLEOTIDE SEQUENCE</scope>
    <source>
        <strain evidence="3">NBRC 15689</strain>
    </source>
</reference>
<dbReference type="PRINTS" id="PR00412">
    <property type="entry name" value="EPOXHYDRLASE"/>
</dbReference>
<evidence type="ECO:0000256" key="1">
    <source>
        <dbReference type="ARBA" id="ARBA00022801"/>
    </source>
</evidence>
<comment type="caution">
    <text evidence="3">The sequence shown here is derived from an EMBL/GenBank/DDBJ whole genome shotgun (WGS) entry which is preliminary data.</text>
</comment>
<dbReference type="Gene3D" id="3.40.50.1820">
    <property type="entry name" value="alpha/beta hydrolase"/>
    <property type="match status" value="1"/>
</dbReference>
<accession>A0ABQ4TAH7</accession>
<evidence type="ECO:0000259" key="2">
    <source>
        <dbReference type="Pfam" id="PF00561"/>
    </source>
</evidence>
<keyword evidence="4" id="KW-1185">Reference proteome</keyword>
<dbReference type="Proteomes" id="UP001055156">
    <property type="component" value="Unassembled WGS sequence"/>
</dbReference>
<evidence type="ECO:0000313" key="3">
    <source>
        <dbReference type="EMBL" id="GJE28677.1"/>
    </source>
</evidence>
<dbReference type="Pfam" id="PF00561">
    <property type="entry name" value="Abhydrolase_1"/>
    <property type="match status" value="1"/>
</dbReference>